<evidence type="ECO:0000256" key="4">
    <source>
        <dbReference type="ARBA" id="ARBA00022980"/>
    </source>
</evidence>
<dbReference type="InterPro" id="IPR000473">
    <property type="entry name" value="Ribosomal_bL36"/>
</dbReference>
<protein>
    <recommendedName>
        <fullName evidence="7">Ribosomal protein</fullName>
    </recommendedName>
</protein>
<dbReference type="PANTHER" id="PTHR46909">
    <property type="entry name" value="39S RIBOSOMAL PROTEIN L36, MITOCHONDRIAL"/>
    <property type="match status" value="1"/>
</dbReference>
<evidence type="ECO:0000256" key="6">
    <source>
        <dbReference type="ARBA" id="ARBA00023274"/>
    </source>
</evidence>
<accession>A0AAD9FUJ7</accession>
<evidence type="ECO:0000256" key="5">
    <source>
        <dbReference type="ARBA" id="ARBA00023128"/>
    </source>
</evidence>
<comment type="subcellular location">
    <subcellularLocation>
        <location evidence="1">Mitochondrion</location>
    </subcellularLocation>
</comment>
<keyword evidence="5" id="KW-0496">Mitochondrion</keyword>
<gene>
    <name evidence="8" type="ORF">DB88DRAFT_481400</name>
</gene>
<dbReference type="PANTHER" id="PTHR46909:SF1">
    <property type="entry name" value="LARGE RIBOSOMAL SUBUNIT PROTEIN BL36M"/>
    <property type="match status" value="1"/>
</dbReference>
<keyword evidence="4 7" id="KW-0689">Ribosomal protein</keyword>
<dbReference type="EMBL" id="JAODAN010000002">
    <property type="protein sequence ID" value="KAK1926307.1"/>
    <property type="molecule type" value="Genomic_DNA"/>
</dbReference>
<dbReference type="PROSITE" id="PS00828">
    <property type="entry name" value="RIBOSOMAL_L36"/>
    <property type="match status" value="1"/>
</dbReference>
<dbReference type="GO" id="GO:0005762">
    <property type="term" value="C:mitochondrial large ribosomal subunit"/>
    <property type="evidence" value="ECO:0007669"/>
    <property type="project" value="TreeGrafter"/>
</dbReference>
<proteinExistence type="inferred from homology"/>
<evidence type="ECO:0000313" key="9">
    <source>
        <dbReference type="Proteomes" id="UP001182556"/>
    </source>
</evidence>
<dbReference type="Pfam" id="PF00444">
    <property type="entry name" value="Ribosomal_L36"/>
    <property type="match status" value="1"/>
</dbReference>
<dbReference type="InterPro" id="IPR052143">
    <property type="entry name" value="Mitoribosomal_bL36m"/>
</dbReference>
<comment type="caution">
    <text evidence="8">The sequence shown here is derived from an EMBL/GenBank/DDBJ whole genome shotgun (WGS) entry which is preliminary data.</text>
</comment>
<organism evidence="8 9">
    <name type="scientific">Papiliotrema laurentii</name>
    <name type="common">Cryptococcus laurentii</name>
    <dbReference type="NCBI Taxonomy" id="5418"/>
    <lineage>
        <taxon>Eukaryota</taxon>
        <taxon>Fungi</taxon>
        <taxon>Dikarya</taxon>
        <taxon>Basidiomycota</taxon>
        <taxon>Agaricomycotina</taxon>
        <taxon>Tremellomycetes</taxon>
        <taxon>Tremellales</taxon>
        <taxon>Rhynchogastremaceae</taxon>
        <taxon>Papiliotrema</taxon>
    </lineage>
</organism>
<dbReference type="GO" id="GO:0003735">
    <property type="term" value="F:structural constituent of ribosome"/>
    <property type="evidence" value="ECO:0007669"/>
    <property type="project" value="InterPro"/>
</dbReference>
<sequence length="120" mass="13474">MFPTALRQLASRFSARLPAALPSTPARIPSTPVASSSRTISHICSSNHHHLPSAFRSIRPSLARSVPPSVLFQRIRSVQVRGFKVRSSVKRICEACFVVRRKGRVYVLCKKFPKHKQRQG</sequence>
<dbReference type="Proteomes" id="UP001182556">
    <property type="component" value="Unassembled WGS sequence"/>
</dbReference>
<dbReference type="SUPFAM" id="SSF57840">
    <property type="entry name" value="Ribosomal protein L36"/>
    <property type="match status" value="1"/>
</dbReference>
<keyword evidence="3" id="KW-0809">Transit peptide</keyword>
<reference evidence="8" key="1">
    <citation type="submission" date="2023-02" db="EMBL/GenBank/DDBJ databases">
        <title>Identification and recombinant expression of a fungal hydrolase from Papiliotrema laurentii that hydrolyzes apple cutin and clears colloidal polyester polyurethane.</title>
        <authorList>
            <consortium name="DOE Joint Genome Institute"/>
            <person name="Roman V.A."/>
            <person name="Bojanowski C."/>
            <person name="Crable B.R."/>
            <person name="Wagner D.N."/>
            <person name="Hung C.S."/>
            <person name="Nadeau L.J."/>
            <person name="Schratz L."/>
            <person name="Haridas S."/>
            <person name="Pangilinan J."/>
            <person name="Lipzen A."/>
            <person name="Na H."/>
            <person name="Yan M."/>
            <person name="Ng V."/>
            <person name="Grigoriev I.V."/>
            <person name="Spatafora J.W."/>
            <person name="Barlow D."/>
            <person name="Biffinger J."/>
            <person name="Kelley-Loughnane N."/>
            <person name="Varaljay V.A."/>
            <person name="Crookes-Goodson W.J."/>
        </authorList>
    </citation>
    <scope>NUCLEOTIDE SEQUENCE</scope>
    <source>
        <strain evidence="8">5307AH</strain>
    </source>
</reference>
<evidence type="ECO:0000256" key="1">
    <source>
        <dbReference type="ARBA" id="ARBA00004173"/>
    </source>
</evidence>
<dbReference type="HAMAP" id="MF_00251">
    <property type="entry name" value="Ribosomal_bL36"/>
    <property type="match status" value="1"/>
</dbReference>
<keyword evidence="9" id="KW-1185">Reference proteome</keyword>
<comment type="similarity">
    <text evidence="2 7">Belongs to the bacterial ribosomal protein bL36 family.</text>
</comment>
<evidence type="ECO:0000256" key="2">
    <source>
        <dbReference type="ARBA" id="ARBA00007645"/>
    </source>
</evidence>
<keyword evidence="6 7" id="KW-0687">Ribonucleoprotein</keyword>
<evidence type="ECO:0000256" key="3">
    <source>
        <dbReference type="ARBA" id="ARBA00022946"/>
    </source>
</evidence>
<dbReference type="InterPro" id="IPR035977">
    <property type="entry name" value="Ribosomal_bL36_sp"/>
</dbReference>
<name>A0AAD9FUJ7_PAPLA</name>
<evidence type="ECO:0000313" key="8">
    <source>
        <dbReference type="EMBL" id="KAK1926307.1"/>
    </source>
</evidence>
<dbReference type="AlphaFoldDB" id="A0AAD9FUJ7"/>
<evidence type="ECO:0000256" key="7">
    <source>
        <dbReference type="RuleBase" id="RU000570"/>
    </source>
</evidence>
<dbReference type="GO" id="GO:0006412">
    <property type="term" value="P:translation"/>
    <property type="evidence" value="ECO:0007669"/>
    <property type="project" value="InterPro"/>
</dbReference>
<dbReference type="NCBIfam" id="TIGR01022">
    <property type="entry name" value="rpmJ_bact"/>
    <property type="match status" value="1"/>
</dbReference>